<accession>A0AAQ3NYX0</accession>
<evidence type="ECO:0000313" key="3">
    <source>
        <dbReference type="Proteomes" id="UP001374535"/>
    </source>
</evidence>
<evidence type="ECO:0000256" key="1">
    <source>
        <dbReference type="SAM" id="Phobius"/>
    </source>
</evidence>
<keyword evidence="1" id="KW-0472">Membrane</keyword>
<evidence type="ECO:0000313" key="2">
    <source>
        <dbReference type="EMBL" id="WVZ19061.1"/>
    </source>
</evidence>
<organism evidence="2 3">
    <name type="scientific">Vigna mungo</name>
    <name type="common">Black gram</name>
    <name type="synonym">Phaseolus mungo</name>
    <dbReference type="NCBI Taxonomy" id="3915"/>
    <lineage>
        <taxon>Eukaryota</taxon>
        <taxon>Viridiplantae</taxon>
        <taxon>Streptophyta</taxon>
        <taxon>Embryophyta</taxon>
        <taxon>Tracheophyta</taxon>
        <taxon>Spermatophyta</taxon>
        <taxon>Magnoliopsida</taxon>
        <taxon>eudicotyledons</taxon>
        <taxon>Gunneridae</taxon>
        <taxon>Pentapetalae</taxon>
        <taxon>rosids</taxon>
        <taxon>fabids</taxon>
        <taxon>Fabales</taxon>
        <taxon>Fabaceae</taxon>
        <taxon>Papilionoideae</taxon>
        <taxon>50 kb inversion clade</taxon>
        <taxon>NPAAA clade</taxon>
        <taxon>indigoferoid/millettioid clade</taxon>
        <taxon>Phaseoleae</taxon>
        <taxon>Vigna</taxon>
    </lineage>
</organism>
<reference evidence="2 3" key="1">
    <citation type="journal article" date="2023" name="Life. Sci Alliance">
        <title>Evolutionary insights into 3D genome organization and epigenetic landscape of Vigna mungo.</title>
        <authorList>
            <person name="Junaid A."/>
            <person name="Singh B."/>
            <person name="Bhatia S."/>
        </authorList>
    </citation>
    <scope>NUCLEOTIDE SEQUENCE [LARGE SCALE GENOMIC DNA]</scope>
    <source>
        <strain evidence="2">Urdbean</strain>
    </source>
</reference>
<dbReference type="EMBL" id="CP144699">
    <property type="protein sequence ID" value="WVZ19061.1"/>
    <property type="molecule type" value="Genomic_DNA"/>
</dbReference>
<keyword evidence="1" id="KW-1133">Transmembrane helix</keyword>
<gene>
    <name evidence="2" type="ORF">V8G54_006383</name>
</gene>
<dbReference type="AlphaFoldDB" id="A0AAQ3NYX0"/>
<sequence length="104" mass="11487">MMVVGASSSAAQLSVNSSITTNGKGEGVVFFFIMRVCLSCCTTNMAGCCVETLKRISVGPPYPFKFSSSLKFIMIYLFIYKVIATQVFLSAFNRCFIYLFIQSL</sequence>
<feature type="transmembrane region" description="Helical" evidence="1">
    <location>
        <begin position="74"/>
        <end position="101"/>
    </location>
</feature>
<proteinExistence type="predicted"/>
<name>A0AAQ3NYX0_VIGMU</name>
<dbReference type="Proteomes" id="UP001374535">
    <property type="component" value="Chromosome 2"/>
</dbReference>
<keyword evidence="1" id="KW-0812">Transmembrane</keyword>
<protein>
    <submittedName>
        <fullName evidence="2">Uncharacterized protein</fullName>
    </submittedName>
</protein>
<keyword evidence="3" id="KW-1185">Reference proteome</keyword>